<dbReference type="Gene3D" id="3.30.450.40">
    <property type="match status" value="1"/>
</dbReference>
<dbReference type="RefSeq" id="WP_263340292.1">
    <property type="nucleotide sequence ID" value="NZ_JAGSYH010000005.1"/>
</dbReference>
<dbReference type="Proteomes" id="UP001596091">
    <property type="component" value="Unassembled WGS sequence"/>
</dbReference>
<keyword evidence="3" id="KW-1185">Reference proteome</keyword>
<evidence type="ECO:0000313" key="2">
    <source>
        <dbReference type="EMBL" id="MFC5863538.1"/>
    </source>
</evidence>
<dbReference type="SUPFAM" id="SSF55781">
    <property type="entry name" value="GAF domain-like"/>
    <property type="match status" value="1"/>
</dbReference>
<dbReference type="InterPro" id="IPR029016">
    <property type="entry name" value="GAF-like_dom_sf"/>
</dbReference>
<protein>
    <submittedName>
        <fullName evidence="2">GAF domain-containing protein</fullName>
    </submittedName>
</protein>
<dbReference type="InterPro" id="IPR003018">
    <property type="entry name" value="GAF"/>
</dbReference>
<organism evidence="2 3">
    <name type="scientific">Acidicapsa dinghuensis</name>
    <dbReference type="NCBI Taxonomy" id="2218256"/>
    <lineage>
        <taxon>Bacteria</taxon>
        <taxon>Pseudomonadati</taxon>
        <taxon>Acidobacteriota</taxon>
        <taxon>Terriglobia</taxon>
        <taxon>Terriglobales</taxon>
        <taxon>Acidobacteriaceae</taxon>
        <taxon>Acidicapsa</taxon>
    </lineage>
</organism>
<reference evidence="3" key="1">
    <citation type="journal article" date="2019" name="Int. J. Syst. Evol. Microbiol.">
        <title>The Global Catalogue of Microorganisms (GCM) 10K type strain sequencing project: providing services to taxonomists for standard genome sequencing and annotation.</title>
        <authorList>
            <consortium name="The Broad Institute Genomics Platform"/>
            <consortium name="The Broad Institute Genome Sequencing Center for Infectious Disease"/>
            <person name="Wu L."/>
            <person name="Ma J."/>
        </authorList>
    </citation>
    <scope>NUCLEOTIDE SEQUENCE [LARGE SCALE GENOMIC DNA]</scope>
    <source>
        <strain evidence="3">JCM 4087</strain>
    </source>
</reference>
<name>A0ABW1EHG1_9BACT</name>
<evidence type="ECO:0000259" key="1">
    <source>
        <dbReference type="Pfam" id="PF13185"/>
    </source>
</evidence>
<comment type="caution">
    <text evidence="2">The sequence shown here is derived from an EMBL/GenBank/DDBJ whole genome shotgun (WGS) entry which is preliminary data.</text>
</comment>
<sequence length="164" mass="18016">MDNRRMTMMAFEEIVAEIRRFAASADDLASLQRFSVDLIAERLPHYNWVGFYMLDPDDENVLVLGPFHGAATEHVRIPVSEGICGAAVAQGETVIVDDVSADPRYLACSIETKSEIVVPITAAGKIVGEIDIDSHDLSAFGAGDRVFLEECALIFGEFIEEHSR</sequence>
<accession>A0ABW1EHG1</accession>
<dbReference type="Pfam" id="PF13185">
    <property type="entry name" value="GAF_2"/>
    <property type="match status" value="1"/>
</dbReference>
<gene>
    <name evidence="2" type="ORF">ACFPT7_14625</name>
</gene>
<proteinExistence type="predicted"/>
<feature type="domain" description="GAF" evidence="1">
    <location>
        <begin position="26"/>
        <end position="154"/>
    </location>
</feature>
<dbReference type="EMBL" id="JBHSPH010000005">
    <property type="protein sequence ID" value="MFC5863538.1"/>
    <property type="molecule type" value="Genomic_DNA"/>
</dbReference>
<evidence type="ECO:0000313" key="3">
    <source>
        <dbReference type="Proteomes" id="UP001596091"/>
    </source>
</evidence>